<reference evidence="2 3" key="1">
    <citation type="submission" date="2024-09" db="EMBL/GenBank/DDBJ databases">
        <authorList>
            <person name="Sun Q."/>
            <person name="Mori K."/>
        </authorList>
    </citation>
    <scope>NUCLEOTIDE SEQUENCE [LARGE SCALE GENOMIC DNA]</scope>
    <source>
        <strain evidence="2 3">CECT 7682</strain>
    </source>
</reference>
<comment type="caution">
    <text evidence="2">The sequence shown here is derived from an EMBL/GenBank/DDBJ whole genome shotgun (WGS) entry which is preliminary data.</text>
</comment>
<name>A0ABV5J6W9_9BACT</name>
<keyword evidence="1" id="KW-1133">Transmembrane helix</keyword>
<gene>
    <name evidence="2" type="ORF">ACFFUR_12180</name>
</gene>
<feature type="transmembrane region" description="Helical" evidence="1">
    <location>
        <begin position="615"/>
        <end position="639"/>
    </location>
</feature>
<evidence type="ECO:0008006" key="4">
    <source>
        <dbReference type="Google" id="ProtNLM"/>
    </source>
</evidence>
<accession>A0ABV5J6W9</accession>
<organism evidence="2 3">
    <name type="scientific">Echinicola jeungdonensis</name>
    <dbReference type="NCBI Taxonomy" id="709343"/>
    <lineage>
        <taxon>Bacteria</taxon>
        <taxon>Pseudomonadati</taxon>
        <taxon>Bacteroidota</taxon>
        <taxon>Cytophagia</taxon>
        <taxon>Cytophagales</taxon>
        <taxon>Cyclobacteriaceae</taxon>
        <taxon>Echinicola</taxon>
    </lineage>
</organism>
<proteinExistence type="predicted"/>
<keyword evidence="3" id="KW-1185">Reference proteome</keyword>
<evidence type="ECO:0000313" key="2">
    <source>
        <dbReference type="EMBL" id="MFB9212567.1"/>
    </source>
</evidence>
<protein>
    <recommendedName>
        <fullName evidence="4">Pentapeptide repeat-containing protein</fullName>
    </recommendedName>
</protein>
<evidence type="ECO:0000313" key="3">
    <source>
        <dbReference type="Proteomes" id="UP001589654"/>
    </source>
</evidence>
<keyword evidence="1" id="KW-0812">Transmembrane</keyword>
<evidence type="ECO:0000256" key="1">
    <source>
        <dbReference type="SAM" id="Phobius"/>
    </source>
</evidence>
<dbReference type="RefSeq" id="WP_379945437.1">
    <property type="nucleotide sequence ID" value="NZ_JBHMEW010000062.1"/>
</dbReference>
<keyword evidence="1" id="KW-0472">Membrane</keyword>
<sequence>MNNFTPPQMEWEDGVMVEVKEISSLNFLEKVYSDPSPLTLGSPKKTTRVSGNVEFDLNKYNRKSLTLINFEFTGGVSFSGDHKKKFNLGEKIILKDCKLFKPLIFNNCVSDDTKPEDFSQKSGAIEIINGSYILLRISKCVFPFGVDIYAEEGEKLEIDWFESHSNNFSKAGYNFENVTFKSKLDITGDTIKNIGVDFRNCISKCQTRISSVSSPTIAFVGTHSIFEKDIRIWNGDLNALIWNDGDYNGEINVSAIKLEKSLSIIGSNFNDKFQFQRKDPGLQTVNFKLPEEIWIQDSQFKNGIEFHGDNIKTNNLNIVFSEKSSGVIDFRNTFFKQVTLKGNNFNNSLFLRDCSYDKLILTHLFNKSLISFNNNNPELNDGIPKEFLIQNSNLGNTEFYDFDFSIYPVVRVIDSRFDTIFINGVEWFEPQNLEVDENEKDNTKILSQKREIYRQLKLAAEKQSDRITTLLFKGREIQIHDKYLRSKRKKGINLIAPEKQPFINRIKKAKLASTISRFSNYIKYQSDKISILLGETNDHGQNWIKPLLCITLISTGIFPLLFIMADPEINFWPDFSYDGWNFFWAKVSEHGSVWPQLFNPTRRVSFLFGAIEHPFWVYFLDGLQRIVLAFFIFQIVSAFRKFVK</sequence>
<dbReference type="Proteomes" id="UP001589654">
    <property type="component" value="Unassembled WGS sequence"/>
</dbReference>
<dbReference type="EMBL" id="JBHMEW010000062">
    <property type="protein sequence ID" value="MFB9212567.1"/>
    <property type="molecule type" value="Genomic_DNA"/>
</dbReference>